<dbReference type="RefSeq" id="WP_188933552.1">
    <property type="nucleotide sequence ID" value="NZ_BMJC01000003.1"/>
</dbReference>
<dbReference type="PANTHER" id="PTHR33540">
    <property type="entry name" value="TRNA THREONYLCARBAMOYLADENOSINE BIOSYNTHESIS PROTEIN TSAE"/>
    <property type="match status" value="1"/>
</dbReference>
<keyword evidence="12" id="KW-1185">Reference proteome</keyword>
<dbReference type="AlphaFoldDB" id="A0A8J2UEU0"/>
<dbReference type="SUPFAM" id="SSF52540">
    <property type="entry name" value="P-loop containing nucleoside triphosphate hydrolases"/>
    <property type="match status" value="1"/>
</dbReference>
<dbReference type="GO" id="GO:0005737">
    <property type="term" value="C:cytoplasm"/>
    <property type="evidence" value="ECO:0007669"/>
    <property type="project" value="UniProtKB-SubCell"/>
</dbReference>
<evidence type="ECO:0000256" key="2">
    <source>
        <dbReference type="ARBA" id="ARBA00007599"/>
    </source>
</evidence>
<accession>A0A8J2UEU0</accession>
<dbReference type="EMBL" id="BMJC01000003">
    <property type="protein sequence ID" value="GGB06817.1"/>
    <property type="molecule type" value="Genomic_DNA"/>
</dbReference>
<evidence type="ECO:0000256" key="7">
    <source>
        <dbReference type="ARBA" id="ARBA00022741"/>
    </source>
</evidence>
<keyword evidence="8" id="KW-0067">ATP-binding</keyword>
<keyword evidence="5" id="KW-0819">tRNA processing</keyword>
<evidence type="ECO:0000256" key="6">
    <source>
        <dbReference type="ARBA" id="ARBA00022723"/>
    </source>
</evidence>
<sequence length="134" mass="15211">MELRFHLQDIEKAAIAFWQAFPLQQVFAFHGSMGAGKTTFIHALCNIKGVTDTVGSPTFSIINEYRYPGGKIFHLDLYRLKDEEEALRAGVEDVLYSGEYCLVEWPDRAPGIFPPDAVHVRLEIVDLDTRKINL</sequence>
<evidence type="ECO:0000256" key="4">
    <source>
        <dbReference type="ARBA" id="ARBA00022490"/>
    </source>
</evidence>
<dbReference type="GO" id="GO:0046872">
    <property type="term" value="F:metal ion binding"/>
    <property type="evidence" value="ECO:0007669"/>
    <property type="project" value="UniProtKB-KW"/>
</dbReference>
<reference evidence="11" key="2">
    <citation type="submission" date="2020-09" db="EMBL/GenBank/DDBJ databases">
        <authorList>
            <person name="Sun Q."/>
            <person name="Zhou Y."/>
        </authorList>
    </citation>
    <scope>NUCLEOTIDE SEQUENCE</scope>
    <source>
        <strain evidence="11">CGMCC 1.15448</strain>
    </source>
</reference>
<evidence type="ECO:0000256" key="3">
    <source>
        <dbReference type="ARBA" id="ARBA00019010"/>
    </source>
</evidence>
<dbReference type="InterPro" id="IPR027417">
    <property type="entry name" value="P-loop_NTPase"/>
</dbReference>
<dbReference type="Pfam" id="PF02367">
    <property type="entry name" value="TsaE"/>
    <property type="match status" value="1"/>
</dbReference>
<evidence type="ECO:0000256" key="9">
    <source>
        <dbReference type="ARBA" id="ARBA00022842"/>
    </source>
</evidence>
<gene>
    <name evidence="11" type="ORF">GCM10011511_32870</name>
</gene>
<keyword evidence="7" id="KW-0547">Nucleotide-binding</keyword>
<dbReference type="NCBIfam" id="TIGR00150">
    <property type="entry name" value="T6A_YjeE"/>
    <property type="match status" value="1"/>
</dbReference>
<evidence type="ECO:0000313" key="12">
    <source>
        <dbReference type="Proteomes" id="UP000607559"/>
    </source>
</evidence>
<dbReference type="PANTHER" id="PTHR33540:SF2">
    <property type="entry name" value="TRNA THREONYLCARBAMOYLADENOSINE BIOSYNTHESIS PROTEIN TSAE"/>
    <property type="match status" value="1"/>
</dbReference>
<evidence type="ECO:0000256" key="1">
    <source>
        <dbReference type="ARBA" id="ARBA00004496"/>
    </source>
</evidence>
<proteinExistence type="inferred from homology"/>
<evidence type="ECO:0000256" key="5">
    <source>
        <dbReference type="ARBA" id="ARBA00022694"/>
    </source>
</evidence>
<evidence type="ECO:0000256" key="8">
    <source>
        <dbReference type="ARBA" id="ARBA00022840"/>
    </source>
</evidence>
<name>A0A8J2UEU0_9BACT</name>
<keyword evidence="6" id="KW-0479">Metal-binding</keyword>
<reference evidence="11" key="1">
    <citation type="journal article" date="2014" name="Int. J. Syst. Evol. Microbiol.">
        <title>Complete genome sequence of Corynebacterium casei LMG S-19264T (=DSM 44701T), isolated from a smear-ripened cheese.</title>
        <authorList>
            <consortium name="US DOE Joint Genome Institute (JGI-PGF)"/>
            <person name="Walter F."/>
            <person name="Albersmeier A."/>
            <person name="Kalinowski J."/>
            <person name="Ruckert C."/>
        </authorList>
    </citation>
    <scope>NUCLEOTIDE SEQUENCE</scope>
    <source>
        <strain evidence="11">CGMCC 1.15448</strain>
    </source>
</reference>
<dbReference type="GO" id="GO:0002949">
    <property type="term" value="P:tRNA threonylcarbamoyladenosine modification"/>
    <property type="evidence" value="ECO:0007669"/>
    <property type="project" value="InterPro"/>
</dbReference>
<dbReference type="Gene3D" id="3.40.50.300">
    <property type="entry name" value="P-loop containing nucleotide triphosphate hydrolases"/>
    <property type="match status" value="1"/>
</dbReference>
<keyword evidence="9" id="KW-0460">Magnesium</keyword>
<keyword evidence="4" id="KW-0963">Cytoplasm</keyword>
<dbReference type="InterPro" id="IPR003442">
    <property type="entry name" value="T6A_TsaE"/>
</dbReference>
<comment type="caution">
    <text evidence="11">The sequence shown here is derived from an EMBL/GenBank/DDBJ whole genome shotgun (WGS) entry which is preliminary data.</text>
</comment>
<evidence type="ECO:0000313" key="11">
    <source>
        <dbReference type="EMBL" id="GGB06817.1"/>
    </source>
</evidence>
<organism evidence="11 12">
    <name type="scientific">Puia dinghuensis</name>
    <dbReference type="NCBI Taxonomy" id="1792502"/>
    <lineage>
        <taxon>Bacteria</taxon>
        <taxon>Pseudomonadati</taxon>
        <taxon>Bacteroidota</taxon>
        <taxon>Chitinophagia</taxon>
        <taxon>Chitinophagales</taxon>
        <taxon>Chitinophagaceae</taxon>
        <taxon>Puia</taxon>
    </lineage>
</organism>
<dbReference type="GO" id="GO:0005524">
    <property type="term" value="F:ATP binding"/>
    <property type="evidence" value="ECO:0007669"/>
    <property type="project" value="UniProtKB-KW"/>
</dbReference>
<protein>
    <recommendedName>
        <fullName evidence="3">tRNA threonylcarbamoyladenosine biosynthesis protein TsaE</fullName>
    </recommendedName>
    <alternativeName>
        <fullName evidence="10">t(6)A37 threonylcarbamoyladenosine biosynthesis protein TsaE</fullName>
    </alternativeName>
</protein>
<evidence type="ECO:0000256" key="10">
    <source>
        <dbReference type="ARBA" id="ARBA00032441"/>
    </source>
</evidence>
<comment type="similarity">
    <text evidence="2">Belongs to the TsaE family.</text>
</comment>
<comment type="subcellular location">
    <subcellularLocation>
        <location evidence="1">Cytoplasm</location>
    </subcellularLocation>
</comment>
<dbReference type="Proteomes" id="UP000607559">
    <property type="component" value="Unassembled WGS sequence"/>
</dbReference>